<name>A0A0F8RZT7_METMZ</name>
<protein>
    <submittedName>
        <fullName evidence="3">Uncharacterized protein</fullName>
    </submittedName>
</protein>
<dbReference type="EMBL" id="JJRB01000077">
    <property type="protein sequence ID" value="KKI03642.1"/>
    <property type="molecule type" value="Genomic_DNA"/>
</dbReference>
<dbReference type="Proteomes" id="UP000034547">
    <property type="component" value="Unassembled WGS sequence"/>
</dbReference>
<evidence type="ECO:0000313" key="1">
    <source>
        <dbReference type="EMBL" id="KKG30308.1"/>
    </source>
</evidence>
<proteinExistence type="predicted"/>
<dbReference type="Proteomes" id="UP000034298">
    <property type="component" value="Unassembled WGS sequence"/>
</dbReference>
<dbReference type="Proteomes" id="UP000034152">
    <property type="component" value="Unassembled WGS sequence"/>
</dbReference>
<gene>
    <name evidence="1" type="ORF">DU30_07745</name>
    <name evidence="2" type="ORF">DU69_02235</name>
    <name evidence="3" type="ORF">DU80_07785</name>
    <name evidence="4" type="ORF">DU83_16835</name>
</gene>
<evidence type="ECO:0000313" key="8">
    <source>
        <dbReference type="Proteomes" id="UP000034657"/>
    </source>
</evidence>
<evidence type="ECO:0000313" key="5">
    <source>
        <dbReference type="Proteomes" id="UP000034152"/>
    </source>
</evidence>
<evidence type="ECO:0000313" key="3">
    <source>
        <dbReference type="EMBL" id="KKH83330.1"/>
    </source>
</evidence>
<evidence type="ECO:0000313" key="2">
    <source>
        <dbReference type="EMBL" id="KKG89128.1"/>
    </source>
</evidence>
<dbReference type="EMBL" id="JJPC01000159">
    <property type="protein sequence ID" value="KKG30308.1"/>
    <property type="molecule type" value="Genomic_DNA"/>
</dbReference>
<evidence type="ECO:0000313" key="4">
    <source>
        <dbReference type="EMBL" id="KKI03642.1"/>
    </source>
</evidence>
<evidence type="ECO:0000313" key="6">
    <source>
        <dbReference type="Proteomes" id="UP000034298"/>
    </source>
</evidence>
<evidence type="ECO:0000313" key="7">
    <source>
        <dbReference type="Proteomes" id="UP000034547"/>
    </source>
</evidence>
<dbReference type="Proteomes" id="UP000034657">
    <property type="component" value="Unassembled WGS sequence"/>
</dbReference>
<comment type="caution">
    <text evidence="3">The sequence shown here is derived from an EMBL/GenBank/DDBJ whole genome shotgun (WGS) entry which is preliminary data.</text>
</comment>
<reference evidence="5 6" key="1">
    <citation type="journal article" date="2015" name="ISME J.">
        <title>Genomic and phenotypic differentiation among Methanosarcina mazei populations from Columbia River sediment.</title>
        <authorList>
            <person name="Youngblut N.D."/>
            <person name="Wirth J.S."/>
            <person name="Henriksen J.R."/>
            <person name="Smith M."/>
            <person name="Simon H."/>
            <person name="Metcalf W.W."/>
            <person name="Whitaker R.J."/>
        </authorList>
    </citation>
    <scope>NUCLEOTIDE SEQUENCE [LARGE SCALE GENOMIC DNA]</scope>
    <source>
        <strain evidence="3 5">1.H.M.2.1</strain>
        <strain evidence="4 7">1.H.T.2.5</strain>
        <strain evidence="1 6">3.F.A.1B.1</strain>
        <strain evidence="2 8">3.H.M.1A.1</strain>
    </source>
</reference>
<dbReference type="AlphaFoldDB" id="A0A0F8RZT7"/>
<dbReference type="EMBL" id="JJPT01000125">
    <property type="protein sequence ID" value="KKG89128.1"/>
    <property type="molecule type" value="Genomic_DNA"/>
</dbReference>
<accession>A0A0F8RZT7</accession>
<organism evidence="3 5">
    <name type="scientific">Methanosarcina mazei</name>
    <name type="common">Methanosarcina frisia</name>
    <dbReference type="NCBI Taxonomy" id="2209"/>
    <lineage>
        <taxon>Archaea</taxon>
        <taxon>Methanobacteriati</taxon>
        <taxon>Methanobacteriota</taxon>
        <taxon>Stenosarchaea group</taxon>
        <taxon>Methanomicrobia</taxon>
        <taxon>Methanosarcinales</taxon>
        <taxon>Methanosarcinaceae</taxon>
        <taxon>Methanosarcina</taxon>
    </lineage>
</organism>
<dbReference type="EMBL" id="JJQU01000170">
    <property type="protein sequence ID" value="KKH83330.1"/>
    <property type="molecule type" value="Genomic_DNA"/>
</dbReference>
<sequence length="83" mass="9877">MRFRGTDKVFLHVLKWICQLLRDCFFQIRRIFSGQEDFLRSGGFSQVRRIFSGQEDFLRSGGFSQVRRIFSGQEDFFRSGEGR</sequence>